<evidence type="ECO:0000256" key="1">
    <source>
        <dbReference type="SAM" id="SignalP"/>
    </source>
</evidence>
<organism evidence="2 3">
    <name type="scientific">Chitiniphilus purpureus</name>
    <dbReference type="NCBI Taxonomy" id="2981137"/>
    <lineage>
        <taxon>Bacteria</taxon>
        <taxon>Pseudomonadati</taxon>
        <taxon>Pseudomonadota</taxon>
        <taxon>Betaproteobacteria</taxon>
        <taxon>Neisseriales</taxon>
        <taxon>Chitinibacteraceae</taxon>
        <taxon>Chitiniphilus</taxon>
    </lineage>
</organism>
<name>A0ABY6DTR6_9NEIS</name>
<keyword evidence="1" id="KW-0732">Signal</keyword>
<keyword evidence="3" id="KW-1185">Reference proteome</keyword>
<reference evidence="2" key="1">
    <citation type="submission" date="2022-10" db="EMBL/GenBank/DDBJ databases">
        <title>Chitiniphilus purpureus sp. nov., a novel chitin-degrading bacterium isolated from crawfish pond sediment.</title>
        <authorList>
            <person name="Li K."/>
        </authorList>
    </citation>
    <scope>NUCLEOTIDE SEQUENCE</scope>
    <source>
        <strain evidence="2">CD1</strain>
    </source>
</reference>
<dbReference type="RefSeq" id="WP_263124658.1">
    <property type="nucleotide sequence ID" value="NZ_CP106753.1"/>
</dbReference>
<proteinExistence type="predicted"/>
<feature type="chain" id="PRO_5046840526" evidence="1">
    <location>
        <begin position="17"/>
        <end position="89"/>
    </location>
</feature>
<dbReference type="Proteomes" id="UP001061302">
    <property type="component" value="Chromosome"/>
</dbReference>
<feature type="signal peptide" evidence="1">
    <location>
        <begin position="1"/>
        <end position="16"/>
    </location>
</feature>
<accession>A0ABY6DTR6</accession>
<evidence type="ECO:0000313" key="3">
    <source>
        <dbReference type="Proteomes" id="UP001061302"/>
    </source>
</evidence>
<dbReference type="EMBL" id="CP106753">
    <property type="protein sequence ID" value="UXY15253.1"/>
    <property type="molecule type" value="Genomic_DNA"/>
</dbReference>
<sequence length="89" mass="10096">MTRHLLLLLLSPACCAADGWGRLFYTPQERVTLERPAVPQMQAQSRRLDGEVRHGTRLVRFVDGRPVGYAMPSQIRVGERWAAPQEPAR</sequence>
<gene>
    <name evidence="2" type="ORF">N8I74_18370</name>
</gene>
<protein>
    <submittedName>
        <fullName evidence="2">Uncharacterized protein</fullName>
    </submittedName>
</protein>
<evidence type="ECO:0000313" key="2">
    <source>
        <dbReference type="EMBL" id="UXY15253.1"/>
    </source>
</evidence>